<feature type="transmembrane region" description="Helical" evidence="1">
    <location>
        <begin position="6"/>
        <end position="23"/>
    </location>
</feature>
<evidence type="ECO:0000256" key="1">
    <source>
        <dbReference type="SAM" id="Phobius"/>
    </source>
</evidence>
<name>A0A3P6DE13_BRACM</name>
<proteinExistence type="predicted"/>
<keyword evidence="1" id="KW-0812">Transmembrane</keyword>
<organism evidence="2">
    <name type="scientific">Brassica campestris</name>
    <name type="common">Field mustard</name>
    <dbReference type="NCBI Taxonomy" id="3711"/>
    <lineage>
        <taxon>Eukaryota</taxon>
        <taxon>Viridiplantae</taxon>
        <taxon>Streptophyta</taxon>
        <taxon>Embryophyta</taxon>
        <taxon>Tracheophyta</taxon>
        <taxon>Spermatophyta</taxon>
        <taxon>Magnoliopsida</taxon>
        <taxon>eudicotyledons</taxon>
        <taxon>Gunneridae</taxon>
        <taxon>Pentapetalae</taxon>
        <taxon>rosids</taxon>
        <taxon>malvids</taxon>
        <taxon>Brassicales</taxon>
        <taxon>Brassicaceae</taxon>
        <taxon>Brassiceae</taxon>
        <taxon>Brassica</taxon>
    </lineage>
</organism>
<keyword evidence="1" id="KW-1133">Transmembrane helix</keyword>
<dbReference type="EMBL" id="LR031642">
    <property type="protein sequence ID" value="VDD25596.1"/>
    <property type="molecule type" value="Genomic_DNA"/>
</dbReference>
<evidence type="ECO:0000313" key="2">
    <source>
        <dbReference type="EMBL" id="VDD25596.1"/>
    </source>
</evidence>
<reference evidence="2" key="1">
    <citation type="submission" date="2018-11" db="EMBL/GenBank/DDBJ databases">
        <authorList>
            <consortium name="Genoscope - CEA"/>
            <person name="William W."/>
        </authorList>
    </citation>
    <scope>NUCLEOTIDE SEQUENCE</scope>
</reference>
<keyword evidence="1" id="KW-0472">Membrane</keyword>
<protein>
    <submittedName>
        <fullName evidence="2">Uncharacterized protein</fullName>
    </submittedName>
</protein>
<sequence length="40" mass="4734">MIEVSLFGIVLGLINSYYFGWIIRNLFIYNTDVVISWTFD</sequence>
<gene>
    <name evidence="2" type="ORF">BRASC103T45473Z</name>
</gene>
<dbReference type="AlphaFoldDB" id="A0A3P6DE13"/>
<accession>A0A3P6DE13</accession>